<proteinExistence type="inferred from homology"/>
<evidence type="ECO:0000256" key="1">
    <source>
        <dbReference type="ARBA" id="ARBA00008833"/>
    </source>
</evidence>
<dbReference type="AlphaFoldDB" id="A0A2K9E8W0"/>
<keyword evidence="5 8" id="KW-0326">Glycosidase</keyword>
<evidence type="ECO:0000256" key="2">
    <source>
        <dbReference type="ARBA" id="ARBA00022651"/>
    </source>
</evidence>
<dbReference type="FunFam" id="3.20.20.80:FF:000096">
    <property type="entry name" value="Xylan alpha-1,2-glucuronidase"/>
    <property type="match status" value="1"/>
</dbReference>
<evidence type="ECO:0000313" key="15">
    <source>
        <dbReference type="EMBL" id="PQQ66521.1"/>
    </source>
</evidence>
<evidence type="ECO:0000313" key="17">
    <source>
        <dbReference type="Proteomes" id="UP000239720"/>
    </source>
</evidence>
<dbReference type="Proteomes" id="UP000233534">
    <property type="component" value="Chromosome"/>
</dbReference>
<keyword evidence="16" id="KW-1185">Reference proteome</keyword>
<comment type="subunit">
    <text evidence="10">Homodimer.</text>
</comment>
<evidence type="ECO:0000256" key="6">
    <source>
        <dbReference type="ARBA" id="ARBA00023326"/>
    </source>
</evidence>
<gene>
    <name evidence="14" type="primary">aguA</name>
    <name evidence="15" type="ORF">B9R14_06985</name>
    <name evidence="14" type="ORF">HVS_02395</name>
</gene>
<dbReference type="Proteomes" id="UP000239720">
    <property type="component" value="Unassembled WGS sequence"/>
</dbReference>
<sequence>MYRCWLRYDKIKNKELMDSYIRLCSQIVTDMYTPIVNSAKAELTNGLFSMLGTKPNISKTPRGSSFIMLGILGKNEYIDREILESEKEKVCKDGYIIKTIDKEKERFIIIASKTEKGILYGAFAFLRFMQMQRDIDNFYLIDNPHNPLRIINHWDNMDGSIERGYAGKSIFFEKNKIVNNMDRITDYARLLASVGINGVVINNVNVHQTETRLITKEYLKDVAGLAEIFRNYGVTLYLSINYASPIELGDLDTADPLDERVKQWWKDKAEEIYEYIPDFGGFLVKADSEFRPGPFTYGRNHADGANMLAEALEPFGGIVIWRCFVYNCLQDWRDTKTDRAKAAYDNFKPLDGLFHDNVILQIKNGPMDFQVREPVSPLIGGLENTNHVVEFQITQEYTGQQIHLCYLVPMWKEVLDFDTRIGGKSVTVKEILSGSFYKNKYSGMAAVANIGNDANWTGHQLAQANFYGYGRLAWNPDLSSESITDEWVRMTFSNEKDVVDTISHMLLVSWSIYEKYTTPLGIGWMVNPGHHYGPNVDGYEYDKWGTYHRADIHGIGVDRTVKSGTGYTAQYSKEVMEIYEDINTCPEELLLFFHRVPYSYKLKSGTTLIQHIYNTHFEGVEQVEEDLIKKWQGLKGKIEEESFNHVLERLNMQLEHSKEWRDVINTYFYRKTGIKDQLNRKIY</sequence>
<dbReference type="OrthoDB" id="339499at2"/>
<evidence type="ECO:0000259" key="13">
    <source>
        <dbReference type="Pfam" id="PF07488"/>
    </source>
</evidence>
<evidence type="ECO:0000313" key="16">
    <source>
        <dbReference type="Proteomes" id="UP000233534"/>
    </source>
</evidence>
<accession>A0A2K9E8W0</accession>
<evidence type="ECO:0000256" key="5">
    <source>
        <dbReference type="ARBA" id="ARBA00023295"/>
    </source>
</evidence>
<evidence type="ECO:0000313" key="14">
    <source>
        <dbReference type="EMBL" id="AUG56434.1"/>
    </source>
</evidence>
<evidence type="ECO:0000259" key="12">
    <source>
        <dbReference type="Pfam" id="PF07477"/>
    </source>
</evidence>
<feature type="domain" description="Glycosyl hydrolase family 67 catalytic" evidence="13">
    <location>
        <begin position="129"/>
        <end position="456"/>
    </location>
</feature>
<evidence type="ECO:0000256" key="7">
    <source>
        <dbReference type="ARBA" id="ARBA00052795"/>
    </source>
</evidence>
<evidence type="ECO:0000256" key="3">
    <source>
        <dbReference type="ARBA" id="ARBA00022801"/>
    </source>
</evidence>
<dbReference type="InterPro" id="IPR011099">
    <property type="entry name" value="Glyco_hydro_67_C"/>
</dbReference>
<dbReference type="Pfam" id="PF07488">
    <property type="entry name" value="Glyco_hydro_67M"/>
    <property type="match status" value="1"/>
</dbReference>
<dbReference type="GO" id="GO:0033939">
    <property type="term" value="F:xylan alpha-1,2-glucuronosidase activity"/>
    <property type="evidence" value="ECO:0007669"/>
    <property type="project" value="UniProtKB-EC"/>
</dbReference>
<dbReference type="GO" id="GO:0005576">
    <property type="term" value="C:extracellular region"/>
    <property type="evidence" value="ECO:0007669"/>
    <property type="project" value="InterPro"/>
</dbReference>
<organism evidence="14 16">
    <name type="scientific">Acetivibrio saccincola</name>
    <dbReference type="NCBI Taxonomy" id="1677857"/>
    <lineage>
        <taxon>Bacteria</taxon>
        <taxon>Bacillati</taxon>
        <taxon>Bacillota</taxon>
        <taxon>Clostridia</taxon>
        <taxon>Eubacteriales</taxon>
        <taxon>Oscillospiraceae</taxon>
        <taxon>Acetivibrio</taxon>
    </lineage>
</organism>
<keyword evidence="3 8" id="KW-0378">Hydrolase</keyword>
<evidence type="ECO:0000256" key="10">
    <source>
        <dbReference type="RuleBase" id="RU361198"/>
    </source>
</evidence>
<dbReference type="InterPro" id="IPR017853">
    <property type="entry name" value="GH"/>
</dbReference>
<dbReference type="EMBL" id="NEMB01000003">
    <property type="protein sequence ID" value="PQQ66521.1"/>
    <property type="molecule type" value="Genomic_DNA"/>
</dbReference>
<dbReference type="EC" id="3.2.1.131" evidence="10"/>
<dbReference type="InterPro" id="IPR005154">
    <property type="entry name" value="Glyco_hydro_67_aGlcAse_N"/>
</dbReference>
<dbReference type="PANTHER" id="PTHR39207">
    <property type="entry name" value="ALPHA-GLUCURONIDASE A"/>
    <property type="match status" value="1"/>
</dbReference>
<dbReference type="Pfam" id="PF03648">
    <property type="entry name" value="Glyco_hydro_67N"/>
    <property type="match status" value="1"/>
</dbReference>
<protein>
    <recommendedName>
        <fullName evidence="10">Xylan alpha-1,2-glucuronidase</fullName>
        <ecNumber evidence="10">3.2.1.131</ecNumber>
    </recommendedName>
</protein>
<feature type="active site" description="Proton acceptor" evidence="9">
    <location>
        <position position="368"/>
    </location>
</feature>
<dbReference type="GO" id="GO:0046559">
    <property type="term" value="F:alpha-glucuronidase activity"/>
    <property type="evidence" value="ECO:0007669"/>
    <property type="project" value="InterPro"/>
</dbReference>
<dbReference type="SUPFAM" id="SSF55545">
    <property type="entry name" value="beta-N-acetylhexosaminidase-like domain"/>
    <property type="match status" value="1"/>
</dbReference>
<dbReference type="InterPro" id="IPR011100">
    <property type="entry name" value="Glyco_hydro_67_cat"/>
</dbReference>
<evidence type="ECO:0000256" key="4">
    <source>
        <dbReference type="ARBA" id="ARBA00023277"/>
    </source>
</evidence>
<feature type="active site" description="Proton acceptor" evidence="9">
    <location>
        <position position="396"/>
    </location>
</feature>
<dbReference type="InterPro" id="IPR037054">
    <property type="entry name" value="A-glucoronidase_C_sf"/>
</dbReference>
<dbReference type="RefSeq" id="WP_101298846.1">
    <property type="nucleotide sequence ID" value="NZ_CP025197.1"/>
</dbReference>
<dbReference type="Gene3D" id="3.20.20.80">
    <property type="entry name" value="Glycosidases"/>
    <property type="match status" value="1"/>
</dbReference>
<dbReference type="KEGG" id="hsc:HVS_02395"/>
<feature type="active site" description="Proton donor" evidence="9">
    <location>
        <position position="289"/>
    </location>
</feature>
<dbReference type="GO" id="GO:2000886">
    <property type="term" value="P:glucuronoxylan catabolic process"/>
    <property type="evidence" value="ECO:0007669"/>
    <property type="project" value="UniProtKB-ARBA"/>
</dbReference>
<evidence type="ECO:0000256" key="8">
    <source>
        <dbReference type="PIRNR" id="PIRNR029900"/>
    </source>
</evidence>
<name>A0A2K9E8W0_9FIRM</name>
<comment type="similarity">
    <text evidence="1 8 10">Belongs to the glycosyl hydrolase 67 family.</text>
</comment>
<keyword evidence="2 8" id="KW-0858">Xylan degradation</keyword>
<evidence type="ECO:0000256" key="9">
    <source>
        <dbReference type="PIRSR" id="PIRSR029900-1"/>
    </source>
</evidence>
<reference evidence="14 16" key="1">
    <citation type="submission" date="2017-12" db="EMBL/GenBank/DDBJ databases">
        <title>Complete genome sequence of Herbivorax saccincola GGR1, a novel Cellulosome-producing hydrolytic bacterium in a thermophilic biogas plant, established by Illumina and Nanopore MinION sequencing.</title>
        <authorList>
            <person name="Pechtl A."/>
            <person name="Ruckert C."/>
            <person name="Koeck D.E."/>
            <person name="Maus I."/>
            <person name="Winkler A."/>
            <person name="Kalinowski J."/>
            <person name="Puhler A."/>
            <person name="Schwarz W.W."/>
            <person name="Zverlov V.V."/>
            <person name="Schluter A."/>
            <person name="Liebl W."/>
        </authorList>
    </citation>
    <scope>NUCLEOTIDE SEQUENCE [LARGE SCALE GENOMIC DNA]</scope>
    <source>
        <strain evidence="14">GGR1</strain>
        <strain evidence="16">SR1</strain>
    </source>
</reference>
<comment type="catalytic activity">
    <reaction evidence="7 10">
        <text>Hydrolysis of (1-&gt;2)-alpha-D-(4-O-methyl)glucuronosyl links in the main chain of hardwood xylans.</text>
        <dbReference type="EC" id="3.2.1.131"/>
    </reaction>
</comment>
<keyword evidence="6 10" id="KW-0624">Polysaccharide degradation</keyword>
<keyword evidence="4 10" id="KW-0119">Carbohydrate metabolism</keyword>
<feature type="domain" description="Glycosyl hydrolase family 67 C-terminal" evidence="12">
    <location>
        <begin position="457"/>
        <end position="680"/>
    </location>
</feature>
<dbReference type="PIRSF" id="PIRSF029900">
    <property type="entry name" value="Alpha-glucuronds"/>
    <property type="match status" value="1"/>
</dbReference>
<dbReference type="InterPro" id="IPR011395">
    <property type="entry name" value="Glyco_hydro_67_aGlcAse"/>
</dbReference>
<feature type="domain" description="Alpha glucuronidase N-terminal" evidence="11">
    <location>
        <begin position="4"/>
        <end position="124"/>
    </location>
</feature>
<dbReference type="Pfam" id="PF07477">
    <property type="entry name" value="Glyco_hydro_67C"/>
    <property type="match status" value="1"/>
</dbReference>
<dbReference type="InterPro" id="IPR029018">
    <property type="entry name" value="Hex-like_dom2"/>
</dbReference>
<dbReference type="PANTHER" id="PTHR39207:SF1">
    <property type="entry name" value="ALPHA-GLUCURONIDASE A"/>
    <property type="match status" value="1"/>
</dbReference>
<dbReference type="SMR" id="A0A2K9E8W0"/>
<evidence type="ECO:0000259" key="11">
    <source>
        <dbReference type="Pfam" id="PF03648"/>
    </source>
</evidence>
<dbReference type="Gene3D" id="3.90.1330.10">
    <property type="entry name" value="Alpha-glucuronidase, C-terminal domain"/>
    <property type="match status" value="1"/>
</dbReference>
<dbReference type="EMBL" id="CP025197">
    <property type="protein sequence ID" value="AUG56434.1"/>
    <property type="molecule type" value="Genomic_DNA"/>
</dbReference>
<dbReference type="SUPFAM" id="SSF51445">
    <property type="entry name" value="(Trans)glycosidases"/>
    <property type="match status" value="1"/>
</dbReference>
<reference evidence="15 17" key="2">
    <citation type="journal article" date="2018" name="Syst. Appl. Microbiol.">
        <title>Characterization and high-quality draft genome sequence of Herbivorax saccincola A7, an anaerobic, alkaliphilic, thermophilic, cellulolytic, and xylanolytic bacterium.</title>
        <authorList>
            <person name="Aikawa S."/>
            <person name="Baramee S."/>
            <person name="Sermsathanaswadi J."/>
            <person name="Thianheng P."/>
            <person name="Tachaapaikoon C."/>
            <person name="Shikata A."/>
            <person name="Waeonukul R."/>
            <person name="Pason P."/>
            <person name="Ratanakhanokchai K."/>
            <person name="Kosugi A."/>
        </authorList>
    </citation>
    <scope>NUCLEOTIDE SEQUENCE [LARGE SCALE GENOMIC DNA]</scope>
    <source>
        <strain evidence="15 17">A7</strain>
    </source>
</reference>
<dbReference type="Gene3D" id="3.30.379.10">
    <property type="entry name" value="Chitobiase/beta-hexosaminidase domain 2-like"/>
    <property type="match status" value="1"/>
</dbReference>